<evidence type="ECO:0000256" key="2">
    <source>
        <dbReference type="SAM" id="Phobius"/>
    </source>
</evidence>
<keyword evidence="2" id="KW-1133">Transmembrane helix</keyword>
<feature type="transmembrane region" description="Helical" evidence="2">
    <location>
        <begin position="55"/>
        <end position="76"/>
    </location>
</feature>
<feature type="transmembrane region" description="Helical" evidence="2">
    <location>
        <begin position="96"/>
        <end position="120"/>
    </location>
</feature>
<keyword evidence="2" id="KW-0812">Transmembrane</keyword>
<protein>
    <submittedName>
        <fullName evidence="3">Uncharacterized protein</fullName>
    </submittedName>
</protein>
<comment type="similarity">
    <text evidence="1">Belongs to the nematode receptor-like protein sre family.</text>
</comment>
<comment type="caution">
    <text evidence="3">The sequence shown here is derived from an EMBL/GenBank/DDBJ whole genome shotgun (WGS) entry which is preliminary data.</text>
</comment>
<keyword evidence="4" id="KW-1185">Reference proteome</keyword>
<organism evidence="3 4">
    <name type="scientific">Cylicocyclus nassatus</name>
    <name type="common">Nematode worm</name>
    <dbReference type="NCBI Taxonomy" id="53992"/>
    <lineage>
        <taxon>Eukaryota</taxon>
        <taxon>Metazoa</taxon>
        <taxon>Ecdysozoa</taxon>
        <taxon>Nematoda</taxon>
        <taxon>Chromadorea</taxon>
        <taxon>Rhabditida</taxon>
        <taxon>Rhabditina</taxon>
        <taxon>Rhabditomorpha</taxon>
        <taxon>Strongyloidea</taxon>
        <taxon>Strongylidae</taxon>
        <taxon>Cylicocyclus</taxon>
    </lineage>
</organism>
<dbReference type="GO" id="GO:0007606">
    <property type="term" value="P:sensory perception of chemical stimulus"/>
    <property type="evidence" value="ECO:0007669"/>
    <property type="project" value="InterPro"/>
</dbReference>
<evidence type="ECO:0000313" key="3">
    <source>
        <dbReference type="EMBL" id="CAJ0607624.1"/>
    </source>
</evidence>
<dbReference type="GO" id="GO:0016020">
    <property type="term" value="C:membrane"/>
    <property type="evidence" value="ECO:0007669"/>
    <property type="project" value="InterPro"/>
</dbReference>
<dbReference type="PANTHER" id="PTHR23128:SF132">
    <property type="entry name" value="SERPENTINE RECEPTOR, CLASS E (EPSILON)-RELATED"/>
    <property type="match status" value="1"/>
</dbReference>
<dbReference type="Pfam" id="PF03125">
    <property type="entry name" value="Sre"/>
    <property type="match status" value="1"/>
</dbReference>
<dbReference type="EMBL" id="CATQJL010000316">
    <property type="protein sequence ID" value="CAJ0607624.1"/>
    <property type="molecule type" value="Genomic_DNA"/>
</dbReference>
<sequence>MCYPTSAQKWGERCKAQSKTAHLVAYTVTQASQVFIILYDLEAIGTKGSIDSKLFLLYFVRNTLLSCLQTLIPAVAAERTFASRYISDYERQNRLWISYTIIGSALKLAVLLQVLVQLLSIGKHTMVPLAALSLSITIFSLAAMIVVHKRDAAKLRDLESMTGYSKLNNTLSMKFQLAENVRVTKWLTYSSIAYAVWAFIGAFFAFPPVLVFNESDLVGQLLWEVLNIYFAM</sequence>
<evidence type="ECO:0000313" key="4">
    <source>
        <dbReference type="Proteomes" id="UP001176961"/>
    </source>
</evidence>
<dbReference type="Proteomes" id="UP001176961">
    <property type="component" value="Unassembled WGS sequence"/>
</dbReference>
<dbReference type="InterPro" id="IPR004151">
    <property type="entry name" value="7TM_GPCR_serpentine_rcpt_Sre"/>
</dbReference>
<feature type="transmembrane region" description="Helical" evidence="2">
    <location>
        <begin position="126"/>
        <end position="147"/>
    </location>
</feature>
<accession>A0AA36MC84</accession>
<dbReference type="AlphaFoldDB" id="A0AA36MC84"/>
<gene>
    <name evidence="3" type="ORF">CYNAS_LOCUS19607</name>
</gene>
<feature type="transmembrane region" description="Helical" evidence="2">
    <location>
        <begin position="192"/>
        <end position="212"/>
    </location>
</feature>
<keyword evidence="2" id="KW-0472">Membrane</keyword>
<dbReference type="PANTHER" id="PTHR23128">
    <property type="entry name" value="SERPENTINE RECEPTOR, CLASS E (EPSILON)-RELATED"/>
    <property type="match status" value="1"/>
</dbReference>
<name>A0AA36MC84_CYLNA</name>
<evidence type="ECO:0000256" key="1">
    <source>
        <dbReference type="ARBA" id="ARBA00006803"/>
    </source>
</evidence>
<reference evidence="3" key="1">
    <citation type="submission" date="2023-07" db="EMBL/GenBank/DDBJ databases">
        <authorList>
            <consortium name="CYATHOMIX"/>
        </authorList>
    </citation>
    <scope>NUCLEOTIDE SEQUENCE</scope>
    <source>
        <strain evidence="3">N/A</strain>
    </source>
</reference>
<proteinExistence type="inferred from homology"/>